<reference evidence="2" key="1">
    <citation type="submission" date="2016-11" db="EMBL/GenBank/DDBJ databases">
        <authorList>
            <person name="Varghese N."/>
            <person name="Submissions S."/>
        </authorList>
    </citation>
    <scope>NUCLEOTIDE SEQUENCE [LARGE SCALE GENOMIC DNA]</scope>
    <source>
        <strain evidence="2">DSM 26898</strain>
    </source>
</reference>
<keyword evidence="2" id="KW-1185">Reference proteome</keyword>
<evidence type="ECO:0000313" key="2">
    <source>
        <dbReference type="Proteomes" id="UP000184236"/>
    </source>
</evidence>
<protein>
    <submittedName>
        <fullName evidence="1">Uncharacterized protein</fullName>
    </submittedName>
</protein>
<gene>
    <name evidence="1" type="ORF">SAMN05444408_1142</name>
</gene>
<sequence length="71" mass="8342">MAFLQYKKDKIHIINSHDLEIISIKKIAADISRYFYLNTIKNYFLIALIVCLEPSFISKVTKYIPCFKSPK</sequence>
<dbReference type="Proteomes" id="UP000184236">
    <property type="component" value="Unassembled WGS sequence"/>
</dbReference>
<dbReference type="EMBL" id="FQVO01000014">
    <property type="protein sequence ID" value="SHF30845.1"/>
    <property type="molecule type" value="Genomic_DNA"/>
</dbReference>
<evidence type="ECO:0000313" key="1">
    <source>
        <dbReference type="EMBL" id="SHF30845.1"/>
    </source>
</evidence>
<dbReference type="AlphaFoldDB" id="A0A1M5AKZ8"/>
<accession>A0A1M5AKZ8</accession>
<proteinExistence type="predicted"/>
<organism evidence="1 2">
    <name type="scientific">Chryseobacterium takakiae</name>
    <dbReference type="NCBI Taxonomy" id="1302685"/>
    <lineage>
        <taxon>Bacteria</taxon>
        <taxon>Pseudomonadati</taxon>
        <taxon>Bacteroidota</taxon>
        <taxon>Flavobacteriia</taxon>
        <taxon>Flavobacteriales</taxon>
        <taxon>Weeksellaceae</taxon>
        <taxon>Chryseobacterium group</taxon>
        <taxon>Chryseobacterium</taxon>
    </lineage>
</organism>
<name>A0A1M5AKZ8_9FLAO</name>